<keyword evidence="1" id="KW-0472">Membrane</keyword>
<gene>
    <name evidence="2" type="ORF">DFR60_11942</name>
</gene>
<dbReference type="EMBL" id="QJKD01000019">
    <property type="protein sequence ID" value="PXX47873.1"/>
    <property type="molecule type" value="Genomic_DNA"/>
</dbReference>
<dbReference type="Proteomes" id="UP000248057">
    <property type="component" value="Unassembled WGS sequence"/>
</dbReference>
<keyword evidence="1" id="KW-0812">Transmembrane</keyword>
<evidence type="ECO:0000256" key="1">
    <source>
        <dbReference type="SAM" id="Phobius"/>
    </source>
</evidence>
<keyword evidence="1" id="KW-1133">Transmembrane helix</keyword>
<name>A0A2V3XVN3_9FIRM</name>
<accession>A0A2V3XVN3</accession>
<feature type="transmembrane region" description="Helical" evidence="1">
    <location>
        <begin position="7"/>
        <end position="25"/>
    </location>
</feature>
<sequence>MKKMQIIRLTVLIVTLLLMGINVFIRPLPDWTVRIDGIVMLVSVVMVSYGTIHIS</sequence>
<dbReference type="AlphaFoldDB" id="A0A2V3XVN3"/>
<reference evidence="2 3" key="1">
    <citation type="submission" date="2018-05" db="EMBL/GenBank/DDBJ databases">
        <title>Genomic Encyclopedia of Type Strains, Phase IV (KMG-IV): sequencing the most valuable type-strain genomes for metagenomic binning, comparative biology and taxonomic classification.</title>
        <authorList>
            <person name="Goeker M."/>
        </authorList>
    </citation>
    <scope>NUCLEOTIDE SEQUENCE [LARGE SCALE GENOMIC DNA]</scope>
    <source>
        <strain evidence="2 3">DSM 24995</strain>
    </source>
</reference>
<keyword evidence="3" id="KW-1185">Reference proteome</keyword>
<protein>
    <submittedName>
        <fullName evidence="2">Uncharacterized protein</fullName>
    </submittedName>
</protein>
<feature type="transmembrane region" description="Helical" evidence="1">
    <location>
        <begin position="31"/>
        <end position="52"/>
    </location>
</feature>
<evidence type="ECO:0000313" key="3">
    <source>
        <dbReference type="Proteomes" id="UP000248057"/>
    </source>
</evidence>
<evidence type="ECO:0000313" key="2">
    <source>
        <dbReference type="EMBL" id="PXX47873.1"/>
    </source>
</evidence>
<proteinExistence type="predicted"/>
<comment type="caution">
    <text evidence="2">The sequence shown here is derived from an EMBL/GenBank/DDBJ whole genome shotgun (WGS) entry which is preliminary data.</text>
</comment>
<organism evidence="2 3">
    <name type="scientific">Hungatella effluvii</name>
    <dbReference type="NCBI Taxonomy" id="1096246"/>
    <lineage>
        <taxon>Bacteria</taxon>
        <taxon>Bacillati</taxon>
        <taxon>Bacillota</taxon>
        <taxon>Clostridia</taxon>
        <taxon>Lachnospirales</taxon>
        <taxon>Lachnospiraceae</taxon>
        <taxon>Hungatella</taxon>
    </lineage>
</organism>